<sequence length="1138" mass="129748">MRPRTRRQWDDHYKNLYNEKKRANVESSTSGGVRRRRDERVGNAVDSEEPINNYMDQDFIIIGEKNSTEDNYVTSSEKRSSRRRTRNSASFDRGLGGKNKANTNNDSYENDDVVEYLGGNIFSSGSSSKFGPELGNNNVDVDNSSKSSDNADYKSLDLSLSEDEDDGDEESSDEDYKVDKIPSPAESSDDASSNYDTEDEVMIIEQETKSPDNESEPEQKSDRHNKKSARNRKKEDVVIINDDDEKRNIGARLSRVHKPRLIDTSNEVSEKSKDGGLKKRKALILEDSDKGNDKDDATTSVKHLFRPRPVSTSPNNECFESGKSWSKWGPPCSEKVAKIGKKQRNIELINILVESINLFKEQKSPIEESRFAAQEKLPMRFRFEDEVEPTVEKSEWEKDMDSLFHDLELGLRGFEIDHISSKVHFCFLKCQVLICLINLSINTFFLIFKTENDDVVEIDTSPAACCRRGEHQLILEDEIGIVCKYCAAVILEIKYVLPPFYTAPSRKRDRREYSEEYSPNSKTDRQIQFQDAAYKEAAPDSIGTRGTVWDLIPGVENEMYPHQREGFEFIWRNIAGGTSLCNLQQPLTDTGGKGCIISHAPGTGKTRLTIVFLATFLKLYPNCRPVIIAPKGMLLTWETEFVKWKVNIPFHNMNKEELSENENEFAAKICAQLGGGGGISKEHVRWVKLCKWMQGRSILGISYQLFEKLVGVKTQKGDKNKNKNENENEKMREFLLEYPGLLVLDEGHTPRNQQSLIWKALTKVSTKRCIILSGTPFQNNLTELYNTLCLVNPSIANQGNWCGNSKKTRGRPPKSADRKEWTNLGKNTDDGLKKLKMMLDPFVHVHRGTILEESLPGLRDTIVFLHPTELQKNLLETCAQERRIFHRTNLVSMVSVHPSLFPEEKRRSVAQKNVLEEIESDIEAGVKLKFVMKLIYLADALGERVLIFSQYIHPLVFIKKQIKSHFSWNEGREILYMDGQLDERQRQDSISSFNDERSEAKVLLASLRACSEGINLVGASRVVLLDTVWNPSVEKQAISRAYRIGQKRVVYVYRLFTSGTEVRQYSQQAYKERISQLIFADVDDDGEICRSDKSKMVNEDKVLDAMAGIEGFGDIFEKIIHQPKESDLIQMFGLVDCN</sequence>
<dbReference type="STRING" id="4155.A0A022REV9"/>
<evidence type="ECO:0000256" key="1">
    <source>
        <dbReference type="ARBA" id="ARBA00004123"/>
    </source>
</evidence>
<dbReference type="GO" id="GO:0016787">
    <property type="term" value="F:hydrolase activity"/>
    <property type="evidence" value="ECO:0007669"/>
    <property type="project" value="UniProtKB-KW"/>
</dbReference>
<evidence type="ECO:0000259" key="9">
    <source>
        <dbReference type="PROSITE" id="PS51194"/>
    </source>
</evidence>
<dbReference type="InterPro" id="IPR000330">
    <property type="entry name" value="SNF2_N"/>
</dbReference>
<feature type="compositionally biased region" description="Basic and acidic residues" evidence="7">
    <location>
        <begin position="268"/>
        <end position="297"/>
    </location>
</feature>
<evidence type="ECO:0000259" key="8">
    <source>
        <dbReference type="PROSITE" id="PS51192"/>
    </source>
</evidence>
<evidence type="ECO:0000256" key="5">
    <source>
        <dbReference type="ARBA" id="ARBA00022840"/>
    </source>
</evidence>
<evidence type="ECO:0000256" key="4">
    <source>
        <dbReference type="ARBA" id="ARBA00022806"/>
    </source>
</evidence>
<dbReference type="PROSITE" id="PS51194">
    <property type="entry name" value="HELICASE_CTER"/>
    <property type="match status" value="1"/>
</dbReference>
<accession>A0A022REV9</accession>
<dbReference type="CDD" id="cd18793">
    <property type="entry name" value="SF2_C_SNF"/>
    <property type="match status" value="1"/>
</dbReference>
<keyword evidence="2" id="KW-0547">Nucleotide-binding</keyword>
<dbReference type="AlphaFoldDB" id="A0A022REV9"/>
<dbReference type="InterPro" id="IPR049730">
    <property type="entry name" value="SNF2/RAD54-like_C"/>
</dbReference>
<feature type="domain" description="Helicase ATP-binding" evidence="8">
    <location>
        <begin position="586"/>
        <end position="794"/>
    </location>
</feature>
<feature type="compositionally biased region" description="Basic and acidic residues" evidence="7">
    <location>
        <begin position="206"/>
        <end position="222"/>
    </location>
</feature>
<proteinExistence type="predicted"/>
<dbReference type="SMART" id="SM00487">
    <property type="entry name" value="DEXDc"/>
    <property type="match status" value="1"/>
</dbReference>
<dbReference type="SUPFAM" id="SSF52540">
    <property type="entry name" value="P-loop containing nucleoside triphosphate hydrolases"/>
    <property type="match status" value="2"/>
</dbReference>
<dbReference type="PANTHER" id="PTHR45821:SF5">
    <property type="entry name" value="SNF2 DOMAIN-CONTAINING PROTEIN CLASSY 4"/>
    <property type="match status" value="1"/>
</dbReference>
<feature type="domain" description="Helicase C-terminal" evidence="9">
    <location>
        <begin position="933"/>
        <end position="1086"/>
    </location>
</feature>
<keyword evidence="5" id="KW-0067">ATP-binding</keyword>
<dbReference type="InterPro" id="IPR001650">
    <property type="entry name" value="Helicase_C-like"/>
</dbReference>
<dbReference type="GO" id="GO:0004386">
    <property type="term" value="F:helicase activity"/>
    <property type="evidence" value="ECO:0007669"/>
    <property type="project" value="UniProtKB-KW"/>
</dbReference>
<keyword evidence="3" id="KW-0378">Hydrolase</keyword>
<evidence type="ECO:0000256" key="6">
    <source>
        <dbReference type="ARBA" id="ARBA00023242"/>
    </source>
</evidence>
<dbReference type="Pfam" id="PF00271">
    <property type="entry name" value="Helicase_C"/>
    <property type="match status" value="1"/>
</dbReference>
<dbReference type="PANTHER" id="PTHR45821">
    <property type="entry name" value="SNF2 DOMAIN-CONTAINING PROTEIN CLASSY 2-RELATED"/>
    <property type="match status" value="1"/>
</dbReference>
<feature type="region of interest" description="Disordered" evidence="7">
    <location>
        <begin position="125"/>
        <end position="324"/>
    </location>
</feature>
<name>A0A022REV9_ERYGU</name>
<dbReference type="eggNOG" id="KOG0390">
    <property type="taxonomic scope" value="Eukaryota"/>
</dbReference>
<dbReference type="InterPro" id="IPR027417">
    <property type="entry name" value="P-loop_NTPase"/>
</dbReference>
<dbReference type="Pfam" id="PF00176">
    <property type="entry name" value="SNF2-rel_dom"/>
    <property type="match status" value="1"/>
</dbReference>
<evidence type="ECO:0000256" key="3">
    <source>
        <dbReference type="ARBA" id="ARBA00022801"/>
    </source>
</evidence>
<evidence type="ECO:0000313" key="11">
    <source>
        <dbReference type="Proteomes" id="UP000030748"/>
    </source>
</evidence>
<comment type="subcellular location">
    <subcellularLocation>
        <location evidence="1">Nucleus</location>
    </subcellularLocation>
</comment>
<feature type="compositionally biased region" description="Low complexity" evidence="7">
    <location>
        <begin position="182"/>
        <end position="193"/>
    </location>
</feature>
<dbReference type="Gene3D" id="3.40.50.10810">
    <property type="entry name" value="Tandem AAA-ATPase domain"/>
    <property type="match status" value="1"/>
</dbReference>
<dbReference type="GO" id="GO:0005634">
    <property type="term" value="C:nucleus"/>
    <property type="evidence" value="ECO:0007669"/>
    <property type="project" value="UniProtKB-SubCell"/>
</dbReference>
<evidence type="ECO:0000256" key="7">
    <source>
        <dbReference type="SAM" id="MobiDB-lite"/>
    </source>
</evidence>
<protein>
    <recommendedName>
        <fullName evidence="12">Helicase ATP-binding domain-containing protein</fullName>
    </recommendedName>
</protein>
<dbReference type="PROSITE" id="PS51192">
    <property type="entry name" value="HELICASE_ATP_BIND_1"/>
    <property type="match status" value="1"/>
</dbReference>
<evidence type="ECO:0000313" key="10">
    <source>
        <dbReference type="EMBL" id="EYU38298.1"/>
    </source>
</evidence>
<keyword evidence="4" id="KW-0347">Helicase</keyword>
<dbReference type="InterPro" id="IPR014001">
    <property type="entry name" value="Helicase_ATP-bd"/>
</dbReference>
<dbReference type="InterPro" id="IPR038718">
    <property type="entry name" value="SNF2-like_sf"/>
</dbReference>
<dbReference type="EMBL" id="KI630491">
    <property type="protein sequence ID" value="EYU38298.1"/>
    <property type="molecule type" value="Genomic_DNA"/>
</dbReference>
<dbReference type="GO" id="GO:0005524">
    <property type="term" value="F:ATP binding"/>
    <property type="evidence" value="ECO:0007669"/>
    <property type="project" value="UniProtKB-KW"/>
</dbReference>
<feature type="region of interest" description="Disordered" evidence="7">
    <location>
        <begin position="20"/>
        <end position="108"/>
    </location>
</feature>
<dbReference type="SMART" id="SM00490">
    <property type="entry name" value="HELICc"/>
    <property type="match status" value="1"/>
</dbReference>
<feature type="compositionally biased region" description="Acidic residues" evidence="7">
    <location>
        <begin position="160"/>
        <end position="173"/>
    </location>
</feature>
<keyword evidence="6" id="KW-0539">Nucleus</keyword>
<evidence type="ECO:0000256" key="2">
    <source>
        <dbReference type="ARBA" id="ARBA00022741"/>
    </source>
</evidence>
<gene>
    <name evidence="10" type="ORF">MIMGU_mgv1a000457mg</name>
</gene>
<feature type="compositionally biased region" description="Basic residues" evidence="7">
    <location>
        <begin position="223"/>
        <end position="232"/>
    </location>
</feature>
<dbReference type="Proteomes" id="UP000030748">
    <property type="component" value="Unassembled WGS sequence"/>
</dbReference>
<evidence type="ECO:0008006" key="12">
    <source>
        <dbReference type="Google" id="ProtNLM"/>
    </source>
</evidence>
<dbReference type="InterPro" id="IPR044567">
    <property type="entry name" value="CLSY/DRD1"/>
</dbReference>
<keyword evidence="11" id="KW-1185">Reference proteome</keyword>
<reference evidence="10 11" key="1">
    <citation type="journal article" date="2013" name="Proc. Natl. Acad. Sci. U.S.A.">
        <title>Fine-scale variation in meiotic recombination in Mimulus inferred from population shotgun sequencing.</title>
        <authorList>
            <person name="Hellsten U."/>
            <person name="Wright K.M."/>
            <person name="Jenkins J."/>
            <person name="Shu S."/>
            <person name="Yuan Y."/>
            <person name="Wessler S.R."/>
            <person name="Schmutz J."/>
            <person name="Willis J.H."/>
            <person name="Rokhsar D.S."/>
        </authorList>
    </citation>
    <scope>NUCLEOTIDE SEQUENCE [LARGE SCALE GENOMIC DNA]</scope>
    <source>
        <strain evidence="11">cv. DUN x IM62</strain>
    </source>
</reference>
<organism evidence="10 11">
    <name type="scientific">Erythranthe guttata</name>
    <name type="common">Yellow monkey flower</name>
    <name type="synonym">Mimulus guttatus</name>
    <dbReference type="NCBI Taxonomy" id="4155"/>
    <lineage>
        <taxon>Eukaryota</taxon>
        <taxon>Viridiplantae</taxon>
        <taxon>Streptophyta</taxon>
        <taxon>Embryophyta</taxon>
        <taxon>Tracheophyta</taxon>
        <taxon>Spermatophyta</taxon>
        <taxon>Magnoliopsida</taxon>
        <taxon>eudicotyledons</taxon>
        <taxon>Gunneridae</taxon>
        <taxon>Pentapetalae</taxon>
        <taxon>asterids</taxon>
        <taxon>lamiids</taxon>
        <taxon>Lamiales</taxon>
        <taxon>Phrymaceae</taxon>
        <taxon>Erythranthe</taxon>
    </lineage>
</organism>
<dbReference type="GO" id="GO:0080188">
    <property type="term" value="P:gene silencing by siRNA-directed DNA methylation"/>
    <property type="evidence" value="ECO:0007669"/>
    <property type="project" value="InterPro"/>
</dbReference>
<dbReference type="Gene3D" id="3.40.50.300">
    <property type="entry name" value="P-loop containing nucleotide triphosphate hydrolases"/>
    <property type="match status" value="1"/>
</dbReference>
<feature type="compositionally biased region" description="Low complexity" evidence="7">
    <location>
        <begin position="136"/>
        <end position="148"/>
    </location>
</feature>